<keyword evidence="3" id="KW-1185">Reference proteome</keyword>
<accession>A0A0C3IIN1</accession>
<feature type="compositionally biased region" description="Low complexity" evidence="1">
    <location>
        <begin position="104"/>
        <end position="113"/>
    </location>
</feature>
<dbReference type="OrthoDB" id="2686745at2759"/>
<sequence>MPSMIKSISPFYDHDSAAPPPFPTMLTDQLELFGKASHSKSSGLLADKVLPPAHTLSSKKVHVSEVLAQSQKSTLAPKFVVASKTPATWFGSPYPKRAPSQARSESTSTPSTSSDEEEAVSSEYDNLTFPSVSETSLHVAISCYHQSLLTLTKQCGSYHKSSYRIHGNYHFPI</sequence>
<organism evidence="2 3">
    <name type="scientific">Pisolithus tinctorius Marx 270</name>
    <dbReference type="NCBI Taxonomy" id="870435"/>
    <lineage>
        <taxon>Eukaryota</taxon>
        <taxon>Fungi</taxon>
        <taxon>Dikarya</taxon>
        <taxon>Basidiomycota</taxon>
        <taxon>Agaricomycotina</taxon>
        <taxon>Agaricomycetes</taxon>
        <taxon>Agaricomycetidae</taxon>
        <taxon>Boletales</taxon>
        <taxon>Sclerodermatineae</taxon>
        <taxon>Pisolithaceae</taxon>
        <taxon>Pisolithus</taxon>
    </lineage>
</organism>
<evidence type="ECO:0000313" key="2">
    <source>
        <dbReference type="EMBL" id="KIN96827.1"/>
    </source>
</evidence>
<proteinExistence type="predicted"/>
<name>A0A0C3IIN1_PISTI</name>
<reference evidence="2 3" key="1">
    <citation type="submission" date="2014-04" db="EMBL/GenBank/DDBJ databases">
        <authorList>
            <consortium name="DOE Joint Genome Institute"/>
            <person name="Kuo A."/>
            <person name="Kohler A."/>
            <person name="Costa M.D."/>
            <person name="Nagy L.G."/>
            <person name="Floudas D."/>
            <person name="Copeland A."/>
            <person name="Barry K.W."/>
            <person name="Cichocki N."/>
            <person name="Veneault-Fourrey C."/>
            <person name="LaButti K."/>
            <person name="Lindquist E.A."/>
            <person name="Lipzen A."/>
            <person name="Lundell T."/>
            <person name="Morin E."/>
            <person name="Murat C."/>
            <person name="Sun H."/>
            <person name="Tunlid A."/>
            <person name="Henrissat B."/>
            <person name="Grigoriev I.V."/>
            <person name="Hibbett D.S."/>
            <person name="Martin F."/>
            <person name="Nordberg H.P."/>
            <person name="Cantor M.N."/>
            <person name="Hua S.X."/>
        </authorList>
    </citation>
    <scope>NUCLEOTIDE SEQUENCE [LARGE SCALE GENOMIC DNA]</scope>
    <source>
        <strain evidence="2 3">Marx 270</strain>
    </source>
</reference>
<evidence type="ECO:0000256" key="1">
    <source>
        <dbReference type="SAM" id="MobiDB-lite"/>
    </source>
</evidence>
<dbReference type="AlphaFoldDB" id="A0A0C3IIN1"/>
<feature type="region of interest" description="Disordered" evidence="1">
    <location>
        <begin position="86"/>
        <end position="123"/>
    </location>
</feature>
<dbReference type="InParanoid" id="A0A0C3IIN1"/>
<dbReference type="HOGENOM" id="CLU_1548253_0_0_1"/>
<dbReference type="EMBL" id="KN832039">
    <property type="protein sequence ID" value="KIN96827.1"/>
    <property type="molecule type" value="Genomic_DNA"/>
</dbReference>
<gene>
    <name evidence="2" type="ORF">M404DRAFT_32875</name>
</gene>
<evidence type="ECO:0000313" key="3">
    <source>
        <dbReference type="Proteomes" id="UP000054217"/>
    </source>
</evidence>
<reference evidence="3" key="2">
    <citation type="submission" date="2015-01" db="EMBL/GenBank/DDBJ databases">
        <title>Evolutionary Origins and Diversification of the Mycorrhizal Mutualists.</title>
        <authorList>
            <consortium name="DOE Joint Genome Institute"/>
            <consortium name="Mycorrhizal Genomics Consortium"/>
            <person name="Kohler A."/>
            <person name="Kuo A."/>
            <person name="Nagy L.G."/>
            <person name="Floudas D."/>
            <person name="Copeland A."/>
            <person name="Barry K.W."/>
            <person name="Cichocki N."/>
            <person name="Veneault-Fourrey C."/>
            <person name="LaButti K."/>
            <person name="Lindquist E.A."/>
            <person name="Lipzen A."/>
            <person name="Lundell T."/>
            <person name="Morin E."/>
            <person name="Murat C."/>
            <person name="Riley R."/>
            <person name="Ohm R."/>
            <person name="Sun H."/>
            <person name="Tunlid A."/>
            <person name="Henrissat B."/>
            <person name="Grigoriev I.V."/>
            <person name="Hibbett D.S."/>
            <person name="Martin F."/>
        </authorList>
    </citation>
    <scope>NUCLEOTIDE SEQUENCE [LARGE SCALE GENOMIC DNA]</scope>
    <source>
        <strain evidence="3">Marx 270</strain>
    </source>
</reference>
<protein>
    <submittedName>
        <fullName evidence="2">Uncharacterized protein</fullName>
    </submittedName>
</protein>
<dbReference type="Proteomes" id="UP000054217">
    <property type="component" value="Unassembled WGS sequence"/>
</dbReference>